<dbReference type="PANTHER" id="PTHR22835">
    <property type="entry name" value="ZINC FINGER FYVE DOMAIN CONTAINING PROTEIN"/>
    <property type="match status" value="1"/>
</dbReference>
<dbReference type="EnsemblPlants" id="Ma08_t28640.1">
    <property type="protein sequence ID" value="Ma08_p28640.1"/>
    <property type="gene ID" value="Ma08_g28640"/>
</dbReference>
<reference evidence="4" key="1">
    <citation type="submission" date="2021-03" db="EMBL/GenBank/DDBJ databases">
        <authorList>
            <consortium name="Genoscope - CEA"/>
            <person name="William W."/>
        </authorList>
    </citation>
    <scope>NUCLEOTIDE SEQUENCE</scope>
    <source>
        <strain evidence="4">Doubled-haploid Pahang</strain>
    </source>
</reference>
<dbReference type="PANTHER" id="PTHR22835:SF663">
    <property type="entry name" value="LIPASE-LIKE"/>
    <property type="match status" value="1"/>
</dbReference>
<organism evidence="5 6">
    <name type="scientific">Musa acuminata subsp. malaccensis</name>
    <name type="common">Wild banana</name>
    <name type="synonym">Musa malaccensis</name>
    <dbReference type="NCBI Taxonomy" id="214687"/>
    <lineage>
        <taxon>Eukaryota</taxon>
        <taxon>Viridiplantae</taxon>
        <taxon>Streptophyta</taxon>
        <taxon>Embryophyta</taxon>
        <taxon>Tracheophyta</taxon>
        <taxon>Spermatophyta</taxon>
        <taxon>Magnoliopsida</taxon>
        <taxon>Liliopsida</taxon>
        <taxon>Zingiberales</taxon>
        <taxon>Musaceae</taxon>
        <taxon>Musa</taxon>
    </lineage>
</organism>
<dbReference type="Proteomes" id="UP000012960">
    <property type="component" value="Unplaced"/>
</dbReference>
<sequence>MHPQPRASSAASASNGATHRRPLPPPPSSLARLIDHRLLLHHLQLRRLPRRHRQPDPSPRPRRLPGRPAAIRDDVLPQPHRALLRWPTHRGLHRYECLLSPSVLPLSATGWVHVETSCGCSGGDGAAAAAAVPRGVEGRKVEEGGELRGGGGDGHGQRVLPGEGHHDRLHQLLAAISDPVVPAIAALPLRLSHRLRGYAPKHSLLDGRDRGERLQLPIVSGKKLAGDRVLRSSSRRHHQLGNQCRTPTLCILIVVPSESLLPFVGQKLIELGARALLVPGITPLGCNTVYLTTYRSDRAEDYDAIGCIRWLNEFSQYHNGHLHDEVRRLQALHPEAVIIYADYYGAMMNIFSDPERFGIEERFLACCGGGGPYNYNSSRPCGSEGQTVCDDTSTYLHWDGLHMTEATYRIVSVGLLQGPFAVPAIATTCPATRFSFTHPSSSTLSSAS</sequence>
<dbReference type="Pfam" id="PF00657">
    <property type="entry name" value="Lipase_GDSL"/>
    <property type="match status" value="1"/>
</dbReference>
<evidence type="ECO:0000313" key="6">
    <source>
        <dbReference type="Proteomes" id="UP000012960"/>
    </source>
</evidence>
<comment type="similarity">
    <text evidence="1">Belongs to the 'GDSL' lipolytic enzyme family.</text>
</comment>
<name>A0A804KBU3_MUSAM</name>
<reference evidence="5" key="2">
    <citation type="submission" date="2021-05" db="UniProtKB">
        <authorList>
            <consortium name="EnsemblPlants"/>
        </authorList>
    </citation>
    <scope>IDENTIFICATION</scope>
    <source>
        <strain evidence="5">subsp. malaccensis</strain>
    </source>
</reference>
<dbReference type="AlphaFoldDB" id="A0A804KBU3"/>
<gene>
    <name evidence="4" type="ORF">GSMUA_89420.1</name>
</gene>
<dbReference type="Gene3D" id="3.40.50.1110">
    <property type="entry name" value="SGNH hydrolase"/>
    <property type="match status" value="1"/>
</dbReference>
<evidence type="ECO:0000256" key="2">
    <source>
        <dbReference type="ARBA" id="ARBA00023180"/>
    </source>
</evidence>
<evidence type="ECO:0000313" key="5">
    <source>
        <dbReference type="EnsemblPlants" id="Ma08_p28640.1"/>
    </source>
</evidence>
<feature type="region of interest" description="Disordered" evidence="3">
    <location>
        <begin position="1"/>
        <end position="30"/>
    </location>
</feature>
<dbReference type="InParanoid" id="A0A804KBU3"/>
<keyword evidence="2" id="KW-0325">Glycoprotein</keyword>
<evidence type="ECO:0000256" key="3">
    <source>
        <dbReference type="SAM" id="MobiDB-lite"/>
    </source>
</evidence>
<dbReference type="EMBL" id="HG996472">
    <property type="protein sequence ID" value="CAG1833022.1"/>
    <property type="molecule type" value="Genomic_DNA"/>
</dbReference>
<accession>A0A804KBU3</accession>
<proteinExistence type="inferred from homology"/>
<keyword evidence="6" id="KW-1185">Reference proteome</keyword>
<dbReference type="GO" id="GO:0016788">
    <property type="term" value="F:hydrolase activity, acting on ester bonds"/>
    <property type="evidence" value="ECO:0007669"/>
    <property type="project" value="InterPro"/>
</dbReference>
<evidence type="ECO:0000256" key="1">
    <source>
        <dbReference type="ARBA" id="ARBA00008668"/>
    </source>
</evidence>
<evidence type="ECO:0000313" key="4">
    <source>
        <dbReference type="EMBL" id="CAG1833022.1"/>
    </source>
</evidence>
<dbReference type="InterPro" id="IPR001087">
    <property type="entry name" value="GDSL"/>
</dbReference>
<protein>
    <submittedName>
        <fullName evidence="4">(wild Malaysian banana) hypothetical protein</fullName>
    </submittedName>
</protein>
<dbReference type="Gramene" id="Ma08_t28640.1">
    <property type="protein sequence ID" value="Ma08_p28640.1"/>
    <property type="gene ID" value="Ma08_g28640"/>
</dbReference>
<feature type="region of interest" description="Disordered" evidence="3">
    <location>
        <begin position="45"/>
        <end position="73"/>
    </location>
</feature>
<dbReference type="InterPro" id="IPR036514">
    <property type="entry name" value="SGNH_hydro_sf"/>
</dbReference>